<keyword evidence="3" id="KW-1185">Reference proteome</keyword>
<accession>V9F3Q7</accession>
<evidence type="ECO:0000313" key="2">
    <source>
        <dbReference type="EMBL" id="ETI46170.1"/>
    </source>
</evidence>
<proteinExistence type="predicted"/>
<gene>
    <name evidence="2" type="ORF">F443_09421</name>
</gene>
<reference evidence="2 3" key="1">
    <citation type="submission" date="2013-11" db="EMBL/GenBank/DDBJ databases">
        <title>The Genome Sequence of Phytophthora parasitica P1569.</title>
        <authorList>
            <consortium name="The Broad Institute Genomics Platform"/>
            <person name="Russ C."/>
            <person name="Tyler B."/>
            <person name="Panabieres F."/>
            <person name="Shan W."/>
            <person name="Tripathy S."/>
            <person name="Grunwald N."/>
            <person name="Machado M."/>
            <person name="Johnson C.S."/>
            <person name="Arredondo F."/>
            <person name="Hong C."/>
            <person name="Coffey M."/>
            <person name="Young S.K."/>
            <person name="Zeng Q."/>
            <person name="Gargeya S."/>
            <person name="Fitzgerald M."/>
            <person name="Abouelleil A."/>
            <person name="Alvarado L."/>
            <person name="Chapman S.B."/>
            <person name="Gainer-Dewar J."/>
            <person name="Goldberg J."/>
            <person name="Griggs A."/>
            <person name="Gujja S."/>
            <person name="Hansen M."/>
            <person name="Howarth C."/>
            <person name="Imamovic A."/>
            <person name="Ireland A."/>
            <person name="Larimer J."/>
            <person name="McCowan C."/>
            <person name="Murphy C."/>
            <person name="Pearson M."/>
            <person name="Poon T.W."/>
            <person name="Priest M."/>
            <person name="Roberts A."/>
            <person name="Saif S."/>
            <person name="Shea T."/>
            <person name="Sykes S."/>
            <person name="Wortman J."/>
            <person name="Nusbaum C."/>
            <person name="Birren B."/>
        </authorList>
    </citation>
    <scope>NUCLEOTIDE SEQUENCE [LARGE SCALE GENOMIC DNA]</scope>
    <source>
        <strain evidence="2 3">P1569</strain>
    </source>
</reference>
<feature type="region of interest" description="Disordered" evidence="1">
    <location>
        <begin position="56"/>
        <end position="78"/>
    </location>
</feature>
<protein>
    <submittedName>
        <fullName evidence="2">Uncharacterized protein</fullName>
    </submittedName>
</protein>
<feature type="compositionally biased region" description="Polar residues" evidence="1">
    <location>
        <begin position="69"/>
        <end position="78"/>
    </location>
</feature>
<dbReference type="EMBL" id="ANIZ01001613">
    <property type="protein sequence ID" value="ETI46170.1"/>
    <property type="molecule type" value="Genomic_DNA"/>
</dbReference>
<sequence length="78" mass="9028">MRFVSPVAWCMRLSQVQAMEMAELCERTGRDWYGYCRETCSKDLLKASQRSVQVEVSRTKSSTRRGLNPESTECYNPV</sequence>
<evidence type="ECO:0000313" key="3">
    <source>
        <dbReference type="Proteomes" id="UP000018721"/>
    </source>
</evidence>
<dbReference type="Proteomes" id="UP000018721">
    <property type="component" value="Unassembled WGS sequence"/>
</dbReference>
<name>V9F3Q7_PHYNI</name>
<dbReference type="AlphaFoldDB" id="V9F3Q7"/>
<dbReference type="HOGENOM" id="CLU_2627302_0_0_1"/>
<evidence type="ECO:0000256" key="1">
    <source>
        <dbReference type="SAM" id="MobiDB-lite"/>
    </source>
</evidence>
<comment type="caution">
    <text evidence="2">The sequence shown here is derived from an EMBL/GenBank/DDBJ whole genome shotgun (WGS) entry which is preliminary data.</text>
</comment>
<organism evidence="2 3">
    <name type="scientific">Phytophthora nicotianae P1569</name>
    <dbReference type="NCBI Taxonomy" id="1317065"/>
    <lineage>
        <taxon>Eukaryota</taxon>
        <taxon>Sar</taxon>
        <taxon>Stramenopiles</taxon>
        <taxon>Oomycota</taxon>
        <taxon>Peronosporomycetes</taxon>
        <taxon>Peronosporales</taxon>
        <taxon>Peronosporaceae</taxon>
        <taxon>Phytophthora</taxon>
    </lineage>
</organism>